<dbReference type="EMBL" id="JBIAZU010000002">
    <property type="protein sequence ID" value="MFF5290644.1"/>
    <property type="molecule type" value="Genomic_DNA"/>
</dbReference>
<accession>A0ABW6WBE4</accession>
<dbReference type="Proteomes" id="UP001602245">
    <property type="component" value="Unassembled WGS sequence"/>
</dbReference>
<reference evidence="5 6" key="1">
    <citation type="submission" date="2024-10" db="EMBL/GenBank/DDBJ databases">
        <title>The Natural Products Discovery Center: Release of the First 8490 Sequenced Strains for Exploring Actinobacteria Biosynthetic Diversity.</title>
        <authorList>
            <person name="Kalkreuter E."/>
            <person name="Kautsar S.A."/>
            <person name="Yang D."/>
            <person name="Bader C.D."/>
            <person name="Teijaro C.N."/>
            <person name="Fluegel L."/>
            <person name="Davis C.M."/>
            <person name="Simpson J.R."/>
            <person name="Lauterbach L."/>
            <person name="Steele A.D."/>
            <person name="Gui C."/>
            <person name="Meng S."/>
            <person name="Li G."/>
            <person name="Viehrig K."/>
            <person name="Ye F."/>
            <person name="Su P."/>
            <person name="Kiefer A.F."/>
            <person name="Nichols A."/>
            <person name="Cepeda A.J."/>
            <person name="Yan W."/>
            <person name="Fan B."/>
            <person name="Jiang Y."/>
            <person name="Adhikari A."/>
            <person name="Zheng C.-J."/>
            <person name="Schuster L."/>
            <person name="Cowan T.M."/>
            <person name="Smanski M.J."/>
            <person name="Chevrette M.G."/>
            <person name="De Carvalho L.P.S."/>
            <person name="Shen B."/>
        </authorList>
    </citation>
    <scope>NUCLEOTIDE SEQUENCE [LARGE SCALE GENOMIC DNA]</scope>
    <source>
        <strain evidence="5 6">NPDC000087</strain>
    </source>
</reference>
<sequence length="352" mass="36660">MESVLIVSASIGAGHDGCAAEIARRLETAGVAVRRADYLDLLPAGWGQTIKQAYARQLTYAPASWGWLLDAMARPPATRSAAWLATKAAQRRLREATGPSPAAAVSTYPLATQVLGRLRLAGLLTVPAVAVLTDPAVHPLCVAPGIDLHLAPNEEATGVIRDRFGLPALTSEPLVDPAFRPRRGPADVLAARQRVGLPPDDRLVLVVAGSWGVGDIDATVHDLIATSAAIPVVVCGRNTALRERLAATGKVIALGWVDDMPSMLHAVDVVVQNAGGLTSVETLASGVPLISYRCLPGHGVANAAVLERLGLATWPRSAAELGPALRAALRATVAPRVAAPDATDLIMKSVTR</sequence>
<name>A0ABW6WBE4_9ACTN</name>
<evidence type="ECO:0000256" key="3">
    <source>
        <dbReference type="ARBA" id="ARBA00022679"/>
    </source>
</evidence>
<keyword evidence="3" id="KW-0808">Transferase</keyword>
<evidence type="ECO:0000259" key="4">
    <source>
        <dbReference type="Pfam" id="PF06925"/>
    </source>
</evidence>
<organism evidence="5 6">
    <name type="scientific">Paractinoplanes globisporus</name>
    <dbReference type="NCBI Taxonomy" id="113565"/>
    <lineage>
        <taxon>Bacteria</taxon>
        <taxon>Bacillati</taxon>
        <taxon>Actinomycetota</taxon>
        <taxon>Actinomycetes</taxon>
        <taxon>Micromonosporales</taxon>
        <taxon>Micromonosporaceae</taxon>
        <taxon>Paractinoplanes</taxon>
    </lineage>
</organism>
<proteinExistence type="inferred from homology"/>
<gene>
    <name evidence="5" type="ORF">ACFY35_14455</name>
</gene>
<dbReference type="RefSeq" id="WP_084698970.1">
    <property type="nucleotide sequence ID" value="NZ_JBIAZU010000002.1"/>
</dbReference>
<dbReference type="SUPFAM" id="SSF53756">
    <property type="entry name" value="UDP-Glycosyltransferase/glycogen phosphorylase"/>
    <property type="match status" value="1"/>
</dbReference>
<evidence type="ECO:0000313" key="5">
    <source>
        <dbReference type="EMBL" id="MFF5290644.1"/>
    </source>
</evidence>
<evidence type="ECO:0000256" key="2">
    <source>
        <dbReference type="ARBA" id="ARBA00022676"/>
    </source>
</evidence>
<dbReference type="Gene3D" id="3.40.50.2000">
    <property type="entry name" value="Glycogen Phosphorylase B"/>
    <property type="match status" value="1"/>
</dbReference>
<keyword evidence="2" id="KW-0328">Glycosyltransferase</keyword>
<evidence type="ECO:0000313" key="6">
    <source>
        <dbReference type="Proteomes" id="UP001602245"/>
    </source>
</evidence>
<comment type="similarity">
    <text evidence="1">Belongs to the glycosyltransferase 28 family.</text>
</comment>
<feature type="domain" description="Diacylglycerol glucosyltransferase N-terminal" evidence="4">
    <location>
        <begin position="49"/>
        <end position="158"/>
    </location>
</feature>
<dbReference type="InterPro" id="IPR009695">
    <property type="entry name" value="Diacylglyc_glucosyltr_N"/>
</dbReference>
<evidence type="ECO:0000256" key="1">
    <source>
        <dbReference type="ARBA" id="ARBA00006962"/>
    </source>
</evidence>
<dbReference type="PANTHER" id="PTHR43025:SF3">
    <property type="entry name" value="MONOGALACTOSYLDIACYLGLYCEROL SYNTHASE 1, CHLOROPLASTIC"/>
    <property type="match status" value="1"/>
</dbReference>
<dbReference type="InterPro" id="IPR050519">
    <property type="entry name" value="Glycosyltransf_28_UgtP"/>
</dbReference>
<dbReference type="PANTHER" id="PTHR43025">
    <property type="entry name" value="MONOGALACTOSYLDIACYLGLYCEROL SYNTHASE"/>
    <property type="match status" value="1"/>
</dbReference>
<keyword evidence="6" id="KW-1185">Reference proteome</keyword>
<dbReference type="Pfam" id="PF06925">
    <property type="entry name" value="MGDG_synth"/>
    <property type="match status" value="1"/>
</dbReference>
<protein>
    <submittedName>
        <fullName evidence="5">Glycosyltransferase</fullName>
    </submittedName>
</protein>
<comment type="caution">
    <text evidence="5">The sequence shown here is derived from an EMBL/GenBank/DDBJ whole genome shotgun (WGS) entry which is preliminary data.</text>
</comment>